<dbReference type="GO" id="GO:0005886">
    <property type="term" value="C:plasma membrane"/>
    <property type="evidence" value="ECO:0007669"/>
    <property type="project" value="UniProtKB-SubCell"/>
</dbReference>
<dbReference type="InterPro" id="IPR022924">
    <property type="entry name" value="Cardiolipin_synthase"/>
</dbReference>
<dbReference type="GO" id="GO:0008808">
    <property type="term" value="F:cardiolipin synthase activity"/>
    <property type="evidence" value="ECO:0007669"/>
    <property type="project" value="UniProtKB-UniRule"/>
</dbReference>
<evidence type="ECO:0000256" key="6">
    <source>
        <dbReference type="ARBA" id="ARBA00022737"/>
    </source>
</evidence>
<evidence type="ECO:0000259" key="14">
    <source>
        <dbReference type="PROSITE" id="PS50035"/>
    </source>
</evidence>
<evidence type="ECO:0000256" key="3">
    <source>
        <dbReference type="ARBA" id="ARBA00022516"/>
    </source>
</evidence>
<name>A0A9X0W5V4_9GAMM</name>
<evidence type="ECO:0000313" key="15">
    <source>
        <dbReference type="EMBL" id="MBK1617543.1"/>
    </source>
</evidence>
<reference evidence="15 16" key="1">
    <citation type="journal article" date="2020" name="Microorganisms">
        <title>Osmotic Adaptation and Compatible Solute Biosynthesis of Phototrophic Bacteria as Revealed from Genome Analyses.</title>
        <authorList>
            <person name="Imhoff J.F."/>
            <person name="Rahn T."/>
            <person name="Kunzel S."/>
            <person name="Keller A."/>
            <person name="Neulinger S.C."/>
        </authorList>
    </citation>
    <scope>NUCLEOTIDE SEQUENCE [LARGE SCALE GENOMIC DNA]</scope>
    <source>
        <strain evidence="15 16">DSM 25653</strain>
    </source>
</reference>
<dbReference type="CDD" id="cd09152">
    <property type="entry name" value="PLDc_EcCLS_like_1"/>
    <property type="match status" value="1"/>
</dbReference>
<dbReference type="Pfam" id="PF13396">
    <property type="entry name" value="PLDc_N"/>
    <property type="match status" value="1"/>
</dbReference>
<evidence type="ECO:0000256" key="10">
    <source>
        <dbReference type="ARBA" id="ARBA00023209"/>
    </source>
</evidence>
<dbReference type="InterPro" id="IPR025202">
    <property type="entry name" value="PLD-like_dom"/>
</dbReference>
<keyword evidence="8" id="KW-0443">Lipid metabolism</keyword>
<keyword evidence="11" id="KW-1208">Phospholipid metabolism</keyword>
<keyword evidence="6" id="KW-0677">Repeat</keyword>
<dbReference type="EC" id="2.7.8.-" evidence="12"/>
<keyword evidence="4" id="KW-0808">Transferase</keyword>
<keyword evidence="5 13" id="KW-0812">Transmembrane</keyword>
<feature type="domain" description="PLD phosphodiesterase" evidence="14">
    <location>
        <begin position="410"/>
        <end position="437"/>
    </location>
</feature>
<sequence length="497" mass="55036">MNGISDSVLFTTLGVALHLVIQVLLIIRVLLKPHRDPTARLTWVVVVIALPIAGIIAYLLLGETNIGRKRAERMRRVLEQMPHVSAAPGIDALKLRPSIPERHAHLFQVGQSISSFHPIGGNRAHLPPDSNAVVESLVADIDAAQDHVHVLFYIWLADNNGLEVAQALMRAAQRGVTCRAMADDLGSRAMIHSEHWRSMQAAGVKLARALPIGNPLLRMLGGRIDLRNHRKIVVIDDWITYCGSQNCADPEFRVKAKYAPWVDMMIRFEGPIARQNQHLFAGDWMAHVEDDIDALLRRPIPSSTAESTNTSAAGTRISAQVVGTGPTVRYSAMPELFEALIYSARRSLVITTPYYVPDESMQAALCASARRGVETLIVFPQRNDSRIVAAASRSYYADLLAAGVRIYEYVGGLLHTKSLTLDGEISLIGSANMDRRSFDLNYENNILLYDPDLTKQIRARQQHYLDSAVLVDAEQVAAWPRHRRLVNNTVAMLGPVL</sequence>
<dbReference type="Gene3D" id="3.30.870.10">
    <property type="entry name" value="Endonuclease Chain A"/>
    <property type="match status" value="2"/>
</dbReference>
<dbReference type="InterPro" id="IPR001736">
    <property type="entry name" value="PLipase_D/transphosphatidylase"/>
</dbReference>
<evidence type="ECO:0000256" key="1">
    <source>
        <dbReference type="ARBA" id="ARBA00004651"/>
    </source>
</evidence>
<protein>
    <recommendedName>
        <fullName evidence="12">Cardiolipin synthase</fullName>
        <ecNumber evidence="12">2.7.8.-</ecNumber>
    </recommendedName>
</protein>
<evidence type="ECO:0000256" key="4">
    <source>
        <dbReference type="ARBA" id="ARBA00022679"/>
    </source>
</evidence>
<keyword evidence="2" id="KW-1003">Cell membrane</keyword>
<accession>A0A9X0W5V4</accession>
<evidence type="ECO:0000256" key="12">
    <source>
        <dbReference type="NCBIfam" id="TIGR04265"/>
    </source>
</evidence>
<keyword evidence="10" id="KW-0594">Phospholipid biosynthesis</keyword>
<dbReference type="PANTHER" id="PTHR21248:SF22">
    <property type="entry name" value="PHOSPHOLIPASE D"/>
    <property type="match status" value="1"/>
</dbReference>
<evidence type="ECO:0000256" key="8">
    <source>
        <dbReference type="ARBA" id="ARBA00023098"/>
    </source>
</evidence>
<dbReference type="GO" id="GO:0032049">
    <property type="term" value="P:cardiolipin biosynthetic process"/>
    <property type="evidence" value="ECO:0007669"/>
    <property type="project" value="UniProtKB-UniRule"/>
</dbReference>
<comment type="caution">
    <text evidence="15">The sequence shown here is derived from an EMBL/GenBank/DDBJ whole genome shotgun (WGS) entry which is preliminary data.</text>
</comment>
<dbReference type="PROSITE" id="PS50035">
    <property type="entry name" value="PLD"/>
    <property type="match status" value="2"/>
</dbReference>
<dbReference type="PANTHER" id="PTHR21248">
    <property type="entry name" value="CARDIOLIPIN SYNTHASE"/>
    <property type="match status" value="1"/>
</dbReference>
<dbReference type="Proteomes" id="UP001138768">
    <property type="component" value="Unassembled WGS sequence"/>
</dbReference>
<evidence type="ECO:0000256" key="5">
    <source>
        <dbReference type="ARBA" id="ARBA00022692"/>
    </source>
</evidence>
<organism evidence="15 16">
    <name type="scientific">Lamprobacter modestohalophilus</name>
    <dbReference type="NCBI Taxonomy" id="1064514"/>
    <lineage>
        <taxon>Bacteria</taxon>
        <taxon>Pseudomonadati</taxon>
        <taxon>Pseudomonadota</taxon>
        <taxon>Gammaproteobacteria</taxon>
        <taxon>Chromatiales</taxon>
        <taxon>Chromatiaceae</taxon>
        <taxon>Lamprobacter</taxon>
    </lineage>
</organism>
<dbReference type="AlphaFoldDB" id="A0A9X0W5V4"/>
<evidence type="ECO:0000256" key="9">
    <source>
        <dbReference type="ARBA" id="ARBA00023136"/>
    </source>
</evidence>
<dbReference type="InterPro" id="IPR027379">
    <property type="entry name" value="CLS_N"/>
</dbReference>
<evidence type="ECO:0000256" key="11">
    <source>
        <dbReference type="ARBA" id="ARBA00023264"/>
    </source>
</evidence>
<feature type="transmembrane region" description="Helical" evidence="13">
    <location>
        <begin position="43"/>
        <end position="61"/>
    </location>
</feature>
<dbReference type="EMBL" id="NRRY01000003">
    <property type="protein sequence ID" value="MBK1617543.1"/>
    <property type="molecule type" value="Genomic_DNA"/>
</dbReference>
<keyword evidence="3" id="KW-0444">Lipid biosynthesis</keyword>
<dbReference type="SUPFAM" id="SSF56024">
    <property type="entry name" value="Phospholipase D/nuclease"/>
    <property type="match status" value="2"/>
</dbReference>
<dbReference type="NCBIfam" id="TIGR04265">
    <property type="entry name" value="bac_cardiolipin"/>
    <property type="match status" value="1"/>
</dbReference>
<feature type="transmembrane region" description="Helical" evidence="13">
    <location>
        <begin position="7"/>
        <end position="31"/>
    </location>
</feature>
<comment type="subcellular location">
    <subcellularLocation>
        <location evidence="1">Cell membrane</location>
        <topology evidence="1">Multi-pass membrane protein</topology>
    </subcellularLocation>
</comment>
<gene>
    <name evidence="15" type="primary">cls</name>
    <name evidence="15" type="ORF">CKO42_03560</name>
</gene>
<proteinExistence type="predicted"/>
<dbReference type="Pfam" id="PF13091">
    <property type="entry name" value="PLDc_2"/>
    <property type="match status" value="2"/>
</dbReference>
<feature type="domain" description="PLD phosphodiesterase" evidence="14">
    <location>
        <begin position="224"/>
        <end position="251"/>
    </location>
</feature>
<evidence type="ECO:0000256" key="2">
    <source>
        <dbReference type="ARBA" id="ARBA00022475"/>
    </source>
</evidence>
<keyword evidence="9 13" id="KW-0472">Membrane</keyword>
<evidence type="ECO:0000256" key="7">
    <source>
        <dbReference type="ARBA" id="ARBA00022989"/>
    </source>
</evidence>
<keyword evidence="7 13" id="KW-1133">Transmembrane helix</keyword>
<evidence type="ECO:0000256" key="13">
    <source>
        <dbReference type="SAM" id="Phobius"/>
    </source>
</evidence>
<dbReference type="CDD" id="cd09158">
    <property type="entry name" value="PLDc_EcCLS_like_2"/>
    <property type="match status" value="1"/>
</dbReference>
<dbReference type="SMART" id="SM00155">
    <property type="entry name" value="PLDc"/>
    <property type="match status" value="2"/>
</dbReference>
<dbReference type="RefSeq" id="WP_200238950.1">
    <property type="nucleotide sequence ID" value="NZ_NRRY01000003.1"/>
</dbReference>
<evidence type="ECO:0000313" key="16">
    <source>
        <dbReference type="Proteomes" id="UP001138768"/>
    </source>
</evidence>
<keyword evidence="16" id="KW-1185">Reference proteome</keyword>